<dbReference type="RefSeq" id="WP_001255091.1">
    <property type="nucleotide sequence ID" value="NZ_CP128605.1"/>
</dbReference>
<dbReference type="GO" id="GO:0009103">
    <property type="term" value="P:lipopolysaccharide biosynthetic process"/>
    <property type="evidence" value="ECO:0007669"/>
    <property type="project" value="TreeGrafter"/>
</dbReference>
<evidence type="ECO:0000256" key="1">
    <source>
        <dbReference type="ARBA" id="ARBA00022679"/>
    </source>
</evidence>
<dbReference type="PANTHER" id="PTHR46401">
    <property type="entry name" value="GLYCOSYLTRANSFERASE WBBK-RELATED"/>
    <property type="match status" value="1"/>
</dbReference>
<organism evidence="4">
    <name type="scientific">Streptococcus agalactiae</name>
    <dbReference type="NCBI Taxonomy" id="1311"/>
    <lineage>
        <taxon>Bacteria</taxon>
        <taxon>Bacillati</taxon>
        <taxon>Bacillota</taxon>
        <taxon>Bacilli</taxon>
        <taxon>Lactobacillales</taxon>
        <taxon>Streptococcaceae</taxon>
        <taxon>Streptococcus</taxon>
    </lineage>
</organism>
<dbReference type="GO" id="GO:0016757">
    <property type="term" value="F:glycosyltransferase activity"/>
    <property type="evidence" value="ECO:0007669"/>
    <property type="project" value="InterPro"/>
</dbReference>
<protein>
    <submittedName>
        <fullName evidence="4">Beta-1,4-rhamnosyltransferase CpsR</fullName>
    </submittedName>
</protein>
<dbReference type="EMBL" id="LT671991">
    <property type="protein sequence ID" value="SIO74111.1"/>
    <property type="molecule type" value="Genomic_DNA"/>
</dbReference>
<dbReference type="Pfam" id="PF09314">
    <property type="entry name" value="DUF1972"/>
    <property type="match status" value="1"/>
</dbReference>
<evidence type="ECO:0000259" key="3">
    <source>
        <dbReference type="Pfam" id="PF09314"/>
    </source>
</evidence>
<dbReference type="InterPro" id="IPR001296">
    <property type="entry name" value="Glyco_trans_1"/>
</dbReference>
<evidence type="ECO:0000259" key="2">
    <source>
        <dbReference type="Pfam" id="PF00534"/>
    </source>
</evidence>
<dbReference type="AlphaFoldDB" id="A0A1N6LZ13"/>
<dbReference type="NCBIfam" id="NF046071">
    <property type="entry name" value="B1-4RhmsylTfaseCps2T"/>
    <property type="match status" value="1"/>
</dbReference>
<dbReference type="SUPFAM" id="SSF53756">
    <property type="entry name" value="UDP-Glycosyltransferase/glycogen phosphorylase"/>
    <property type="match status" value="1"/>
</dbReference>
<proteinExistence type="predicted"/>
<dbReference type="Gene3D" id="3.40.50.2000">
    <property type="entry name" value="Glycogen Phosphorylase B"/>
    <property type="match status" value="2"/>
</dbReference>
<sequence length="407" mass="47684">MRRTVYIIGSKGIPARYGGFETFVEKLTEKHKNKDIKYFVACTRENSIKSNISENIFEYNGATCFNVDVPDIGSAKAVLYDILALRKAIAISKKNNDENPIFYILACRIGPFISKYDKKIRQIGGQLFVNPDGHEWLREKWSIPVRRYWRISERLMVKYANLLICDSKNIEKYIQKDYSKYAPKTTYIAYGTDLTKSKHNFKDKVVRSWFDDKKISENNYYLVVGRFVPENNYESMIREFMKSKSKRDLVLITNIEQNVFYEKLKKETKFDKDNRIKFVGTVYNQQLLSYIRENAFAYLHGHEVGGTNPSLLEALASTSINLLLDVNFNREVGGNGALYWKKDTLNEVIKRCELLSRDSIEKLAKQSKKQVRKYFSWDLIIDAYEKLFYDIDSYFLAKGKHYDSKNQ</sequence>
<dbReference type="Pfam" id="PF00534">
    <property type="entry name" value="Glycos_transf_1"/>
    <property type="match status" value="1"/>
</dbReference>
<keyword evidence="1 4" id="KW-0808">Transferase</keyword>
<gene>
    <name evidence="4" type="primary">cpsR</name>
</gene>
<name>A0A1N6LZ13_STRAG</name>
<feature type="domain" description="DUF1972" evidence="3">
    <location>
        <begin position="3"/>
        <end position="193"/>
    </location>
</feature>
<feature type="domain" description="Glycosyl transferase family 1" evidence="2">
    <location>
        <begin position="213"/>
        <end position="367"/>
    </location>
</feature>
<evidence type="ECO:0000313" key="4">
    <source>
        <dbReference type="EMBL" id="SIO74111.1"/>
    </source>
</evidence>
<dbReference type="PANTHER" id="PTHR46401:SF2">
    <property type="entry name" value="GLYCOSYLTRANSFERASE WBBK-RELATED"/>
    <property type="match status" value="1"/>
</dbReference>
<reference evidence="4" key="2">
    <citation type="submission" date="2016-12" db="EMBL/GenBank/DDBJ databases">
        <authorList>
            <person name="Song W.-J."/>
            <person name="Kurnit D.M."/>
        </authorList>
    </citation>
    <scope>NUCLEOTIDE SEQUENCE</scope>
    <source>
        <strain evidence="4">M9</strain>
    </source>
</reference>
<accession>A0A1N6LZ13</accession>
<dbReference type="InterPro" id="IPR015393">
    <property type="entry name" value="DUF1972"/>
</dbReference>
<reference evidence="4" key="1">
    <citation type="submission" date="2016-12" db="EMBL/GenBank/DDBJ databases">
        <title>Comparison of molecular serotyping approaches of Streptococcus agalactiae from genomic sequences.</title>
        <authorList>
            <person name="Kapatai G."/>
            <person name="Patel D."/>
            <person name="Efstratiou A."/>
            <person name="Chalker V.J."/>
        </authorList>
    </citation>
    <scope>NUCLEOTIDE SEQUENCE</scope>
    <source>
        <strain evidence="4">M9</strain>
    </source>
</reference>